<keyword evidence="4 5" id="KW-0342">GTP-binding</keyword>
<evidence type="ECO:0000256" key="5">
    <source>
        <dbReference type="HAMAP-Rule" id="MF_00900"/>
    </source>
</evidence>
<keyword evidence="5" id="KW-0963">Cytoplasm</keyword>
<dbReference type="InterPro" id="IPR042108">
    <property type="entry name" value="GTPase_HflX_N_sf"/>
</dbReference>
<evidence type="ECO:0000256" key="2">
    <source>
        <dbReference type="ARBA" id="ARBA00022741"/>
    </source>
</evidence>
<reference evidence="9 10" key="1">
    <citation type="submission" date="2020-02" db="EMBL/GenBank/DDBJ databases">
        <title>Albibacoteraceae fam. nov., the first described family within the subdivision 4 Verrucomicrobia.</title>
        <authorList>
            <person name="Xi F."/>
        </authorList>
    </citation>
    <scope>NUCLEOTIDE SEQUENCE [LARGE SCALE GENOMIC DNA]</scope>
    <source>
        <strain evidence="9 10">CK1056</strain>
    </source>
</reference>
<dbReference type="GO" id="GO:0043022">
    <property type="term" value="F:ribosome binding"/>
    <property type="evidence" value="ECO:0007669"/>
    <property type="project" value="TreeGrafter"/>
</dbReference>
<dbReference type="GO" id="GO:0003924">
    <property type="term" value="F:GTPase activity"/>
    <property type="evidence" value="ECO:0007669"/>
    <property type="project" value="UniProtKB-UniRule"/>
</dbReference>
<dbReference type="HAMAP" id="MF_00900">
    <property type="entry name" value="GTPase_HflX"/>
    <property type="match status" value="1"/>
</dbReference>
<proteinExistence type="inferred from homology"/>
<dbReference type="Gene3D" id="3.40.50.300">
    <property type="entry name" value="P-loop containing nucleotide triphosphate hydrolases"/>
    <property type="match status" value="1"/>
</dbReference>
<comment type="similarity">
    <text evidence="5">Belongs to the TRAFAC class OBG-HflX-like GTPase superfamily. HflX GTPase family.</text>
</comment>
<evidence type="ECO:0000313" key="9">
    <source>
        <dbReference type="EMBL" id="NDV62037.1"/>
    </source>
</evidence>
<organism evidence="9 10">
    <name type="scientific">Oceanipulchritudo coccoides</name>
    <dbReference type="NCBI Taxonomy" id="2706888"/>
    <lineage>
        <taxon>Bacteria</taxon>
        <taxon>Pseudomonadati</taxon>
        <taxon>Verrucomicrobiota</taxon>
        <taxon>Opitutia</taxon>
        <taxon>Puniceicoccales</taxon>
        <taxon>Oceanipulchritudinaceae</taxon>
        <taxon>Oceanipulchritudo</taxon>
    </lineage>
</organism>
<dbReference type="NCBIfam" id="TIGR03156">
    <property type="entry name" value="GTP_HflX"/>
    <property type="match status" value="1"/>
</dbReference>
<dbReference type="Pfam" id="PF19275">
    <property type="entry name" value="HflX_C"/>
    <property type="match status" value="1"/>
</dbReference>
<dbReference type="InterPro" id="IPR032305">
    <property type="entry name" value="GTP-bd_M"/>
</dbReference>
<dbReference type="SUPFAM" id="SSF52540">
    <property type="entry name" value="P-loop containing nucleoside triphosphate hydrolases"/>
    <property type="match status" value="1"/>
</dbReference>
<dbReference type="AlphaFoldDB" id="A0A6B2M1T4"/>
<feature type="binding site" evidence="6">
    <location>
        <begin position="203"/>
        <end position="210"/>
    </location>
    <ligand>
        <name>GTP</name>
        <dbReference type="ChEBI" id="CHEBI:37565"/>
    </ligand>
</feature>
<dbReference type="PANTHER" id="PTHR10229:SF0">
    <property type="entry name" value="GTP-BINDING PROTEIN 6-RELATED"/>
    <property type="match status" value="1"/>
</dbReference>
<dbReference type="InterPro" id="IPR016496">
    <property type="entry name" value="GTPase_HflX"/>
</dbReference>
<evidence type="ECO:0000256" key="1">
    <source>
        <dbReference type="ARBA" id="ARBA00022723"/>
    </source>
</evidence>
<comment type="cofactor">
    <cofactor evidence="7">
        <name>Mg(2+)</name>
        <dbReference type="ChEBI" id="CHEBI:18420"/>
    </cofactor>
</comment>
<dbReference type="InterPro" id="IPR006073">
    <property type="entry name" value="GTP-bd"/>
</dbReference>
<feature type="binding site" evidence="7">
    <location>
        <position position="210"/>
    </location>
    <ligand>
        <name>Mg(2+)</name>
        <dbReference type="ChEBI" id="CHEBI:18420"/>
    </ligand>
</feature>
<dbReference type="PROSITE" id="PS51705">
    <property type="entry name" value="G_HFLX"/>
    <property type="match status" value="1"/>
</dbReference>
<dbReference type="Pfam" id="PF13167">
    <property type="entry name" value="GTP-bdg_N"/>
    <property type="match status" value="1"/>
</dbReference>
<dbReference type="InterPro" id="IPR025121">
    <property type="entry name" value="GTPase_HflX_N"/>
</dbReference>
<keyword evidence="3 7" id="KW-0460">Magnesium</keyword>
<evidence type="ECO:0000256" key="6">
    <source>
        <dbReference type="PIRSR" id="PIRSR006809-1"/>
    </source>
</evidence>
<dbReference type="InterPro" id="IPR027417">
    <property type="entry name" value="P-loop_NTPase"/>
</dbReference>
<dbReference type="Pfam" id="PF01926">
    <property type="entry name" value="MMR_HSR1"/>
    <property type="match status" value="1"/>
</dbReference>
<keyword evidence="1 7" id="KW-0479">Metal-binding</keyword>
<dbReference type="CDD" id="cd01878">
    <property type="entry name" value="HflX"/>
    <property type="match status" value="1"/>
</dbReference>
<dbReference type="GO" id="GO:0005737">
    <property type="term" value="C:cytoplasm"/>
    <property type="evidence" value="ECO:0007669"/>
    <property type="project" value="UniProtKB-SubCell"/>
</dbReference>
<dbReference type="GO" id="GO:0005525">
    <property type="term" value="F:GTP binding"/>
    <property type="evidence" value="ECO:0007669"/>
    <property type="project" value="UniProtKB-UniRule"/>
</dbReference>
<evidence type="ECO:0000313" key="10">
    <source>
        <dbReference type="Proteomes" id="UP000478417"/>
    </source>
</evidence>
<dbReference type="PRINTS" id="PR00326">
    <property type="entry name" value="GTP1OBG"/>
</dbReference>
<protein>
    <recommendedName>
        <fullName evidence="5">GTPase HflX</fullName>
    </recommendedName>
    <alternativeName>
        <fullName evidence="5">GTP-binding protein HflX</fullName>
    </alternativeName>
</protein>
<evidence type="ECO:0000256" key="3">
    <source>
        <dbReference type="ARBA" id="ARBA00022842"/>
    </source>
</evidence>
<keyword evidence="2 5" id="KW-0547">Nucleotide-binding</keyword>
<dbReference type="InterPro" id="IPR030394">
    <property type="entry name" value="G_HFLX_dom"/>
</dbReference>
<evidence type="ECO:0000259" key="8">
    <source>
        <dbReference type="PROSITE" id="PS51705"/>
    </source>
</evidence>
<evidence type="ECO:0000256" key="4">
    <source>
        <dbReference type="ARBA" id="ARBA00023134"/>
    </source>
</evidence>
<feature type="binding site" evidence="6">
    <location>
        <begin position="228"/>
        <end position="232"/>
    </location>
    <ligand>
        <name>GTP</name>
        <dbReference type="ChEBI" id="CHEBI:37565"/>
    </ligand>
</feature>
<dbReference type="PANTHER" id="PTHR10229">
    <property type="entry name" value="GTP-BINDING PROTEIN HFLX"/>
    <property type="match status" value="1"/>
</dbReference>
<feature type="binding site" evidence="6">
    <location>
        <begin position="250"/>
        <end position="253"/>
    </location>
    <ligand>
        <name>GTP</name>
        <dbReference type="ChEBI" id="CHEBI:37565"/>
    </ligand>
</feature>
<dbReference type="Pfam" id="PF16360">
    <property type="entry name" value="GTP-bdg_M"/>
    <property type="match status" value="1"/>
</dbReference>
<gene>
    <name evidence="5 9" type="primary">hflX</name>
    <name evidence="9" type="ORF">G0Q06_06225</name>
</gene>
<dbReference type="Proteomes" id="UP000478417">
    <property type="component" value="Unassembled WGS sequence"/>
</dbReference>
<feature type="binding site" evidence="7">
    <location>
        <position position="230"/>
    </location>
    <ligand>
        <name>Mg(2+)</name>
        <dbReference type="ChEBI" id="CHEBI:18420"/>
    </ligand>
</feature>
<keyword evidence="10" id="KW-1185">Reference proteome</keyword>
<sequence length="414" mass="46484">MVERAYLVGVAGPTDSESDCESLLDELEELVNTLRIGIVGKEQVRMRKPQARYLLGSGKMESVVERAREIRADCLVFEAELSPAQQRNWEAASGMCVIDRQEVILDIFSERAQTREAVLQVELARAEHSLPRLKNAWTHLSRQRGGGGVTQRGEGEAQIELDARMVRTRIAKLKKELEAVIRHRDTQRKQRQRVPVPTAAIVGYTNAGKSTLLNALTGARVLSEDKLFATLDPTTRQMRLPSGQKLLLTDTVGFVRRLPHKLVEAFKATLEEAVLADFLVHVVDISNPEYEQQLVTTNAVLKELGADEKRMITVFNKLDRVPAVRLPKGLSRPSVPVSAMTGEGLLELTAQFEQFLEDRMVTMDLLIPFDRYELISQLHQQGTVKEEKAGDEGLRLVANVPNRIRSQYEEFVVS</sequence>
<feature type="domain" description="Hflx-type G" evidence="8">
    <location>
        <begin position="197"/>
        <end position="360"/>
    </location>
</feature>
<dbReference type="GO" id="GO:0046872">
    <property type="term" value="F:metal ion binding"/>
    <property type="evidence" value="ECO:0007669"/>
    <property type="project" value="UniProtKB-KW"/>
</dbReference>
<feature type="binding site" evidence="6">
    <location>
        <begin position="316"/>
        <end position="319"/>
    </location>
    <ligand>
        <name>GTP</name>
        <dbReference type="ChEBI" id="CHEBI:37565"/>
    </ligand>
</feature>
<comment type="subcellular location">
    <subcellularLocation>
        <location evidence="5">Cytoplasm</location>
    </subcellularLocation>
    <text evidence="5">May associate with membranes.</text>
</comment>
<dbReference type="Gene3D" id="6.10.250.2860">
    <property type="match status" value="1"/>
</dbReference>
<dbReference type="PIRSF" id="PIRSF006809">
    <property type="entry name" value="GTP-binding_hflX_prd"/>
    <property type="match status" value="1"/>
</dbReference>
<accession>A0A6B2M1T4</accession>
<comment type="function">
    <text evidence="5">GTPase that associates with the 50S ribosomal subunit and may have a role during protein synthesis or ribosome biogenesis.</text>
</comment>
<dbReference type="EMBL" id="JAAGNX010000002">
    <property type="protein sequence ID" value="NDV62037.1"/>
    <property type="molecule type" value="Genomic_DNA"/>
</dbReference>
<name>A0A6B2M1T4_9BACT</name>
<evidence type="ECO:0000256" key="7">
    <source>
        <dbReference type="PIRSR" id="PIRSR006809-2"/>
    </source>
</evidence>
<comment type="subunit">
    <text evidence="5">Monomer. Associates with the 50S ribosomal subunit.</text>
</comment>
<dbReference type="Gene3D" id="3.40.50.11060">
    <property type="entry name" value="GTPase HflX, N-terminal domain"/>
    <property type="match status" value="1"/>
</dbReference>
<dbReference type="InterPro" id="IPR045498">
    <property type="entry name" value="HflX_C"/>
</dbReference>
<comment type="caution">
    <text evidence="9">The sequence shown here is derived from an EMBL/GenBank/DDBJ whole genome shotgun (WGS) entry which is preliminary data.</text>
</comment>